<dbReference type="AlphaFoldDB" id="A0A6M2BUY6"/>
<dbReference type="EMBL" id="JAAMOW010000008">
    <property type="protein sequence ID" value="NGY06204.1"/>
    <property type="molecule type" value="Genomic_DNA"/>
</dbReference>
<dbReference type="Pfam" id="PF12697">
    <property type="entry name" value="Abhydrolase_6"/>
    <property type="match status" value="1"/>
</dbReference>
<dbReference type="InterPro" id="IPR000073">
    <property type="entry name" value="AB_hydrolase_1"/>
</dbReference>
<dbReference type="GO" id="GO:0016787">
    <property type="term" value="F:hydrolase activity"/>
    <property type="evidence" value="ECO:0007669"/>
    <property type="project" value="UniProtKB-KW"/>
</dbReference>
<accession>A0A6M2BUY6</accession>
<evidence type="ECO:0000256" key="1">
    <source>
        <dbReference type="ARBA" id="ARBA00022801"/>
    </source>
</evidence>
<keyword evidence="4" id="KW-1185">Reference proteome</keyword>
<dbReference type="InterPro" id="IPR050266">
    <property type="entry name" value="AB_hydrolase_sf"/>
</dbReference>
<proteinExistence type="predicted"/>
<dbReference type="PANTHER" id="PTHR43798">
    <property type="entry name" value="MONOACYLGLYCEROL LIPASE"/>
    <property type="match status" value="1"/>
</dbReference>
<sequence length="261" mass="27748">MTADIVPGADGVQLAREQRGSAPRYLLLVHGWCCNSQFWAPQAEALADTCTTVTVDLGGHGNSRNTRQRWDLSSFAEDVAAAAQGLDGPIVLAGHSMGGAVAMLAASKLGERLRGVILGDTFSFDWGHVAEDLQTGYLAAIDSDLPAMVANLVDGVAPADPDPLLQQWLKREMARPDPQVAVPAFASLLNFDADAALAALPGTLPIHAINCPQAHPAPRERYADRISESVLDDTGHFLQLEKPAEFAAAMREQSVRMFVGG</sequence>
<evidence type="ECO:0000259" key="2">
    <source>
        <dbReference type="Pfam" id="PF12697"/>
    </source>
</evidence>
<keyword evidence="1 3" id="KW-0378">Hydrolase</keyword>
<name>A0A6M2BUY6_9GAMM</name>
<dbReference type="Gene3D" id="3.40.50.1820">
    <property type="entry name" value="alpha/beta hydrolase"/>
    <property type="match status" value="1"/>
</dbReference>
<organism evidence="3 4">
    <name type="scientific">Solimonas terrae</name>
    <dbReference type="NCBI Taxonomy" id="1396819"/>
    <lineage>
        <taxon>Bacteria</taxon>
        <taxon>Pseudomonadati</taxon>
        <taxon>Pseudomonadota</taxon>
        <taxon>Gammaproteobacteria</taxon>
        <taxon>Nevskiales</taxon>
        <taxon>Nevskiaceae</taxon>
        <taxon>Solimonas</taxon>
    </lineage>
</organism>
<evidence type="ECO:0000313" key="4">
    <source>
        <dbReference type="Proteomes" id="UP000472676"/>
    </source>
</evidence>
<evidence type="ECO:0000313" key="3">
    <source>
        <dbReference type="EMBL" id="NGY06204.1"/>
    </source>
</evidence>
<dbReference type="InterPro" id="IPR029058">
    <property type="entry name" value="AB_hydrolase_fold"/>
</dbReference>
<comment type="caution">
    <text evidence="3">The sequence shown here is derived from an EMBL/GenBank/DDBJ whole genome shotgun (WGS) entry which is preliminary data.</text>
</comment>
<protein>
    <submittedName>
        <fullName evidence="3">Alpha/beta hydrolase</fullName>
    </submittedName>
</protein>
<dbReference type="SUPFAM" id="SSF53474">
    <property type="entry name" value="alpha/beta-Hydrolases"/>
    <property type="match status" value="1"/>
</dbReference>
<dbReference type="PANTHER" id="PTHR43798:SF31">
    <property type="entry name" value="AB HYDROLASE SUPERFAMILY PROTEIN YCLE"/>
    <property type="match status" value="1"/>
</dbReference>
<feature type="domain" description="AB hydrolase-1" evidence="2">
    <location>
        <begin position="26"/>
        <end position="249"/>
    </location>
</feature>
<reference evidence="3 4" key="1">
    <citation type="journal article" date="2014" name="Int. J. Syst. Evol. Microbiol.">
        <title>Solimonas terrae sp. nov., isolated from soil.</title>
        <authorList>
            <person name="Kim S.J."/>
            <person name="Moon J.Y."/>
            <person name="Weon H.Y."/>
            <person name="Ahn J.H."/>
            <person name="Chen W.M."/>
            <person name="Kwon S.W."/>
        </authorList>
    </citation>
    <scope>NUCLEOTIDE SEQUENCE [LARGE SCALE GENOMIC DNA]</scope>
    <source>
        <strain evidence="3 4">KIS83-12</strain>
    </source>
</reference>
<dbReference type="RefSeq" id="WP_166259256.1">
    <property type="nucleotide sequence ID" value="NZ_JAAMOW010000008.1"/>
</dbReference>
<gene>
    <name evidence="3" type="ORF">G7Y85_15635</name>
</gene>
<dbReference type="Proteomes" id="UP000472676">
    <property type="component" value="Unassembled WGS sequence"/>
</dbReference>
<dbReference type="GO" id="GO:0016020">
    <property type="term" value="C:membrane"/>
    <property type="evidence" value="ECO:0007669"/>
    <property type="project" value="TreeGrafter"/>
</dbReference>